<name>A0A833EAL9_CALS0</name>
<evidence type="ECO:0000259" key="2">
    <source>
        <dbReference type="Pfam" id="PF01882"/>
    </source>
</evidence>
<keyword evidence="1" id="KW-0812">Transmembrane</keyword>
<dbReference type="EMBL" id="DQVM01000084">
    <property type="protein sequence ID" value="HIQ29790.1"/>
    <property type="molecule type" value="Genomic_DNA"/>
</dbReference>
<reference evidence="3" key="1">
    <citation type="journal article" date="2020" name="ISME J.">
        <title>Gammaproteobacteria mediating utilization of methyl-, sulfur- and petroleum organic compounds in deep ocean hydrothermal plumes.</title>
        <authorList>
            <person name="Zhou Z."/>
            <person name="Liu Y."/>
            <person name="Pan J."/>
            <person name="Cron B.R."/>
            <person name="Toner B.M."/>
            <person name="Anantharaman K."/>
            <person name="Breier J.A."/>
            <person name="Dick G.J."/>
            <person name="Li M."/>
        </authorList>
    </citation>
    <scope>NUCLEOTIDE SEQUENCE</scope>
    <source>
        <strain evidence="3">SZUA-1515</strain>
    </source>
</reference>
<dbReference type="PANTHER" id="PTHR34351:SF1">
    <property type="entry name" value="SLR1927 PROTEIN"/>
    <property type="match status" value="1"/>
</dbReference>
<protein>
    <submittedName>
        <fullName evidence="3">DUF58 domain-containing protein</fullName>
    </submittedName>
</protein>
<gene>
    <name evidence="3" type="ORF">EYH45_04415</name>
</gene>
<accession>A0A833EAL9</accession>
<dbReference type="InterPro" id="IPR002881">
    <property type="entry name" value="DUF58"/>
</dbReference>
<evidence type="ECO:0000313" key="3">
    <source>
        <dbReference type="EMBL" id="HIQ29790.1"/>
    </source>
</evidence>
<comment type="caution">
    <text evidence="3">The sequence shown here is derived from an EMBL/GenBank/DDBJ whole genome shotgun (WGS) entry which is preliminary data.</text>
</comment>
<dbReference type="PANTHER" id="PTHR34351">
    <property type="entry name" value="SLR1927 PROTEIN-RELATED"/>
    <property type="match status" value="1"/>
</dbReference>
<evidence type="ECO:0000313" key="4">
    <source>
        <dbReference type="Proteomes" id="UP000608579"/>
    </source>
</evidence>
<evidence type="ECO:0000256" key="1">
    <source>
        <dbReference type="SAM" id="Phobius"/>
    </source>
</evidence>
<proteinExistence type="predicted"/>
<feature type="transmembrane region" description="Helical" evidence="1">
    <location>
        <begin position="6"/>
        <end position="31"/>
    </location>
</feature>
<sequence>CMVTSAVILIVTSFIIVFPPITYSSLLIVFFTSLMTLHGNAVVKKINMNSFEAERTVSKEFCNINEEIKVILKITNKTKTPLYIIVEDEVDGLDIERGSAKIEKTLKGGETLELIYVVKARRRGVYSIGPLNITVFDKYRYGARKIYLDSKAYIYAYPVDNRNIKLADMMLYTERKALFGSAGNYVTGIEETFRTLREYEPSDPARRIYWKKSGKEEHQIFVREFDKLNRMEVYFLVDCSPSMLIGYEPSLLDEVIGNLTVLIRALVRKGDYVTVKTLGAINDLENLRIYTSSDYTVLIKRMAELKPKEGFKLRDAAIKIRRKPDVLIIVSRFAYFTPEELKALMKRLNQQRIRAYLILVRKKLYGGEKSIVKVLEEVEDRRIEDIKRACPSIIVADSTLLTPLLSHILNSIKKQRMVWTRQ</sequence>
<organism evidence="3 4">
    <name type="scientific">Caldiarchaeum subterraneum</name>
    <dbReference type="NCBI Taxonomy" id="311458"/>
    <lineage>
        <taxon>Archaea</taxon>
        <taxon>Nitrososphaerota</taxon>
        <taxon>Candidatus Caldarchaeales</taxon>
        <taxon>Candidatus Caldarchaeaceae</taxon>
        <taxon>Candidatus Caldarchaeum</taxon>
    </lineage>
</organism>
<dbReference type="AlphaFoldDB" id="A0A833EAL9"/>
<dbReference type="Pfam" id="PF01882">
    <property type="entry name" value="DUF58"/>
    <property type="match status" value="1"/>
</dbReference>
<dbReference type="SUPFAM" id="SSF53300">
    <property type="entry name" value="vWA-like"/>
    <property type="match status" value="1"/>
</dbReference>
<dbReference type="InterPro" id="IPR036465">
    <property type="entry name" value="vWFA_dom_sf"/>
</dbReference>
<feature type="non-terminal residue" evidence="3">
    <location>
        <position position="1"/>
    </location>
</feature>
<keyword evidence="1" id="KW-0472">Membrane</keyword>
<feature type="domain" description="DUF58" evidence="2">
    <location>
        <begin position="196"/>
        <end position="308"/>
    </location>
</feature>
<keyword evidence="1" id="KW-1133">Transmembrane helix</keyword>
<dbReference type="Proteomes" id="UP000608579">
    <property type="component" value="Unassembled WGS sequence"/>
</dbReference>